<keyword evidence="3" id="KW-0479">Metal-binding</keyword>
<dbReference type="Proteomes" id="UP000069272">
    <property type="component" value="Chromosome 2R"/>
</dbReference>
<accession>A0A182FRD8</accession>
<proteinExistence type="predicted"/>
<comment type="subcellular location">
    <subcellularLocation>
        <location evidence="1">Cytoplasm</location>
    </subcellularLocation>
</comment>
<dbReference type="Pfam" id="PF21355">
    <property type="entry name" value="TRAF-mep_MATH"/>
    <property type="match status" value="1"/>
</dbReference>
<dbReference type="Pfam" id="PF13923">
    <property type="entry name" value="zf-C3HC4_2"/>
    <property type="match status" value="1"/>
</dbReference>
<name>A0A182FRD8_ANOAL</name>
<organism evidence="6 7">
    <name type="scientific">Anopheles albimanus</name>
    <name type="common">New world malaria mosquito</name>
    <dbReference type="NCBI Taxonomy" id="7167"/>
    <lineage>
        <taxon>Eukaryota</taxon>
        <taxon>Metazoa</taxon>
        <taxon>Ecdysozoa</taxon>
        <taxon>Arthropoda</taxon>
        <taxon>Hexapoda</taxon>
        <taxon>Insecta</taxon>
        <taxon>Pterygota</taxon>
        <taxon>Neoptera</taxon>
        <taxon>Endopterygota</taxon>
        <taxon>Diptera</taxon>
        <taxon>Nematocera</taxon>
        <taxon>Culicoidea</taxon>
        <taxon>Culicidae</taxon>
        <taxon>Anophelinae</taxon>
        <taxon>Anopheles</taxon>
    </lineage>
</organism>
<keyword evidence="4" id="KW-0863">Zinc-finger</keyword>
<keyword evidence="7" id="KW-1185">Reference proteome</keyword>
<evidence type="ECO:0000256" key="4">
    <source>
        <dbReference type="ARBA" id="ARBA00022771"/>
    </source>
</evidence>
<dbReference type="GO" id="GO:0045087">
    <property type="term" value="P:innate immune response"/>
    <property type="evidence" value="ECO:0007669"/>
    <property type="project" value="TreeGrafter"/>
</dbReference>
<evidence type="ECO:0000313" key="7">
    <source>
        <dbReference type="Proteomes" id="UP000069272"/>
    </source>
</evidence>
<dbReference type="OrthoDB" id="6499288at2759"/>
<dbReference type="FunFam" id="3.30.40.10:FF:000961">
    <property type="entry name" value="TNF-receptor-associated factor 2"/>
    <property type="match status" value="1"/>
</dbReference>
<keyword evidence="5" id="KW-0862">Zinc</keyword>
<dbReference type="VEuPathDB" id="VectorBase:AALB20_032007"/>
<dbReference type="PROSITE" id="PS50144">
    <property type="entry name" value="MATH"/>
    <property type="match status" value="1"/>
</dbReference>
<dbReference type="AlphaFoldDB" id="A0A182FRD8"/>
<dbReference type="RefSeq" id="XP_035777998.1">
    <property type="nucleotide sequence ID" value="XM_035922105.1"/>
</dbReference>
<dbReference type="GO" id="GO:0043122">
    <property type="term" value="P:regulation of canonical NF-kappaB signal transduction"/>
    <property type="evidence" value="ECO:0007669"/>
    <property type="project" value="TreeGrafter"/>
</dbReference>
<dbReference type="Gene3D" id="2.60.210.10">
    <property type="entry name" value="Apoptosis, Tumor Necrosis Factor Receptor Associated Protein 2, Chain A"/>
    <property type="match status" value="1"/>
</dbReference>
<dbReference type="SMART" id="SM00184">
    <property type="entry name" value="RING"/>
    <property type="match status" value="1"/>
</dbReference>
<dbReference type="InterPro" id="IPR017907">
    <property type="entry name" value="Znf_RING_CS"/>
</dbReference>
<evidence type="ECO:0000313" key="6">
    <source>
        <dbReference type="EnsemblMetazoa" id="AALB009114-PA"/>
    </source>
</evidence>
<dbReference type="CTD" id="7189"/>
<reference evidence="6" key="2">
    <citation type="submission" date="2022-08" db="UniProtKB">
        <authorList>
            <consortium name="EnsemblMetazoa"/>
        </authorList>
    </citation>
    <scope>IDENTIFICATION</scope>
    <source>
        <strain evidence="6">STECLA/ALBI9_A</strain>
    </source>
</reference>
<dbReference type="GO" id="GO:0005737">
    <property type="term" value="C:cytoplasm"/>
    <property type="evidence" value="ECO:0007669"/>
    <property type="project" value="UniProtKB-SubCell"/>
</dbReference>
<dbReference type="InterPro" id="IPR002083">
    <property type="entry name" value="MATH/TRAF_dom"/>
</dbReference>
<dbReference type="KEGG" id="aali:118459068"/>
<dbReference type="GO" id="GO:0061630">
    <property type="term" value="F:ubiquitin protein ligase activity"/>
    <property type="evidence" value="ECO:0007669"/>
    <property type="project" value="TreeGrafter"/>
</dbReference>
<keyword evidence="2" id="KW-0963">Cytoplasm</keyword>
<dbReference type="GO" id="GO:0031663">
    <property type="term" value="P:lipopolysaccharide-mediated signaling pathway"/>
    <property type="evidence" value="ECO:0007669"/>
    <property type="project" value="TreeGrafter"/>
</dbReference>
<dbReference type="Gene3D" id="3.30.40.10">
    <property type="entry name" value="Zinc/RING finger domain, C3HC4 (zinc finger)"/>
    <property type="match status" value="2"/>
</dbReference>
<dbReference type="GeneID" id="118459068"/>
<dbReference type="EnsemblMetazoa" id="AALB009114-RA">
    <property type="protein sequence ID" value="AALB009114-PA"/>
    <property type="gene ID" value="AALB009114"/>
</dbReference>
<dbReference type="PANTHER" id="PTHR10131">
    <property type="entry name" value="TNF RECEPTOR ASSOCIATED FACTOR"/>
    <property type="match status" value="1"/>
</dbReference>
<dbReference type="InterPro" id="IPR001841">
    <property type="entry name" value="Znf_RING"/>
</dbReference>
<dbReference type="InterPro" id="IPR008974">
    <property type="entry name" value="TRAF-like"/>
</dbReference>
<evidence type="ECO:0000256" key="3">
    <source>
        <dbReference type="ARBA" id="ARBA00022723"/>
    </source>
</evidence>
<dbReference type="InterPro" id="IPR049342">
    <property type="entry name" value="TRAF1-6_MATH_dom"/>
</dbReference>
<evidence type="ECO:0000256" key="5">
    <source>
        <dbReference type="ARBA" id="ARBA00022833"/>
    </source>
</evidence>
<reference evidence="6 7" key="1">
    <citation type="journal article" date="2017" name="G3 (Bethesda)">
        <title>The Physical Genome Mapping of Anopheles albimanus Corrected Scaffold Misassemblies and Identified Interarm Rearrangements in Genus Anopheles.</title>
        <authorList>
            <person name="Artemov G.N."/>
            <person name="Peery A.N."/>
            <person name="Jiang X."/>
            <person name="Tu Z."/>
            <person name="Stegniy V.N."/>
            <person name="Sharakhova M.V."/>
            <person name="Sharakhov I.V."/>
        </authorList>
    </citation>
    <scope>NUCLEOTIDE SEQUENCE [LARGE SCALE GENOMIC DNA]</scope>
    <source>
        <strain evidence="6 7">ALBI9_A</strain>
    </source>
</reference>
<dbReference type="PROSITE" id="PS50089">
    <property type="entry name" value="ZF_RING_2"/>
    <property type="match status" value="1"/>
</dbReference>
<dbReference type="PROSITE" id="PS00518">
    <property type="entry name" value="ZF_RING_1"/>
    <property type="match status" value="1"/>
</dbReference>
<dbReference type="SUPFAM" id="SSF57850">
    <property type="entry name" value="RING/U-box"/>
    <property type="match status" value="1"/>
</dbReference>
<evidence type="ECO:0000256" key="2">
    <source>
        <dbReference type="ARBA" id="ARBA00022490"/>
    </source>
</evidence>
<dbReference type="GO" id="GO:0008270">
    <property type="term" value="F:zinc ion binding"/>
    <property type="evidence" value="ECO:0007669"/>
    <property type="project" value="UniProtKB-KW"/>
</dbReference>
<sequence>MSRSVKREVSAEENCLQNASKTDDGQLEARYECPICYCWLNEPILTKCGHRFCRKCITDWLNEKNSNCPLDNEPLDIKCDIFPDNCTRREISQIKKPCPNWMRGCADQLSPTEIDSHQLQCPFGMSSQSQPCPFARVKCKFVARDEATLNEHIATDYQKHLQLLLDSYTGSGERYRFWDPPEKNSAPEMSTNELVRSMYERIVILEQELHILSIKLSKQDTQLAKVHHEVDPRYSAGVLLWKLDDFGSKVDTMQANSNCMFYSGEAYTSPHGYKFCARINVPSRTKEFIGLHVHLMQSENDYHLEWPFKGRIKITLLNVRNPERSQHDTIMSKPEILAFHRPNQEISPRGFGFLEFAKIKEVLAKFMDNNMVVIKIEMNIV</sequence>
<protein>
    <submittedName>
        <fullName evidence="6">Uncharacterized protein</fullName>
    </submittedName>
</protein>
<dbReference type="PANTHER" id="PTHR10131:SF152">
    <property type="entry name" value="TNF RECEPTOR-ASSOCIATED FACTOR 6"/>
    <property type="match status" value="1"/>
</dbReference>
<dbReference type="InterPro" id="IPR013083">
    <property type="entry name" value="Znf_RING/FYVE/PHD"/>
</dbReference>
<dbReference type="SUPFAM" id="SSF49599">
    <property type="entry name" value="TRAF domain-like"/>
    <property type="match status" value="2"/>
</dbReference>
<dbReference type="VEuPathDB" id="VectorBase:AALB009114"/>
<dbReference type="STRING" id="7167.A0A182FRD8"/>
<evidence type="ECO:0000256" key="1">
    <source>
        <dbReference type="ARBA" id="ARBA00004496"/>
    </source>
</evidence>